<protein>
    <submittedName>
        <fullName evidence="1">EcsC family protein</fullName>
    </submittedName>
</protein>
<dbReference type="AlphaFoldDB" id="A0A926RXG8"/>
<dbReference type="RefSeq" id="WP_191157411.1">
    <property type="nucleotide sequence ID" value="NZ_JACXAI010000007.1"/>
</dbReference>
<accession>A0A926RXG8</accession>
<dbReference type="EMBL" id="JACXAI010000007">
    <property type="protein sequence ID" value="MBD1380117.1"/>
    <property type="molecule type" value="Genomic_DNA"/>
</dbReference>
<dbReference type="PANTHER" id="PTHR41260">
    <property type="entry name" value="PROTEIN ECSC"/>
    <property type="match status" value="1"/>
</dbReference>
<keyword evidence="2" id="KW-1185">Reference proteome</keyword>
<comment type="caution">
    <text evidence="1">The sequence shown here is derived from an EMBL/GenBank/DDBJ whole genome shotgun (WGS) entry which is preliminary data.</text>
</comment>
<dbReference type="Pfam" id="PF12787">
    <property type="entry name" value="EcsC"/>
    <property type="match status" value="1"/>
</dbReference>
<proteinExistence type="predicted"/>
<name>A0A926RXG8_9BACI</name>
<dbReference type="Proteomes" id="UP000626844">
    <property type="component" value="Unassembled WGS sequence"/>
</dbReference>
<dbReference type="PANTHER" id="PTHR41260:SF1">
    <property type="entry name" value="PROTEIN ECSC"/>
    <property type="match status" value="1"/>
</dbReference>
<evidence type="ECO:0000313" key="1">
    <source>
        <dbReference type="EMBL" id="MBD1380117.1"/>
    </source>
</evidence>
<sequence>MLNERDYYYLDSIKLWEKELQNDLQTDIEKNTEKWLNKLIKEIPPHLKPSFFTNLDDGFFHLHSYIQNSKFQLEAKEQLLLKARVFNGSIQELADLKQLPIDQLHYIAASSIAKHRLYSFIQGGMTGSGGMLLWGIDLPLLVSIQLKSVQLTAMSYGYNVNVPREMMVSLQVFHAALLPKKFQYERWKKLVDDMEKEEELPFFCNETEVLTDDRIFHVFLSQTVKLVFLSLLKKKLIQGIPLLGILTGAGINYRQTKRITEFAEKYYQFRLLTEKGDLTAL</sequence>
<evidence type="ECO:0000313" key="2">
    <source>
        <dbReference type="Proteomes" id="UP000626844"/>
    </source>
</evidence>
<gene>
    <name evidence="1" type="ORF">IC621_07740</name>
</gene>
<reference evidence="1" key="1">
    <citation type="submission" date="2020-09" db="EMBL/GenBank/DDBJ databases">
        <title>A novel bacterium of genus Bacillus, isolated from South China Sea.</title>
        <authorList>
            <person name="Huang H."/>
            <person name="Mo K."/>
            <person name="Hu Y."/>
        </authorList>
    </citation>
    <scope>NUCLEOTIDE SEQUENCE</scope>
    <source>
        <strain evidence="1">IB182487</strain>
    </source>
</reference>
<dbReference type="InterPro" id="IPR024787">
    <property type="entry name" value="EcsC"/>
</dbReference>
<organism evidence="1 2">
    <name type="scientific">Metabacillus arenae</name>
    <dbReference type="NCBI Taxonomy" id="2771434"/>
    <lineage>
        <taxon>Bacteria</taxon>
        <taxon>Bacillati</taxon>
        <taxon>Bacillota</taxon>
        <taxon>Bacilli</taxon>
        <taxon>Bacillales</taxon>
        <taxon>Bacillaceae</taxon>
        <taxon>Metabacillus</taxon>
    </lineage>
</organism>